<dbReference type="GO" id="GO:0006508">
    <property type="term" value="P:proteolysis"/>
    <property type="evidence" value="ECO:0007669"/>
    <property type="project" value="UniProtKB-KW"/>
</dbReference>
<dbReference type="AlphaFoldDB" id="A0AB35BXB4"/>
<name>A0AB35BXB4_9GAMM</name>
<comment type="caution">
    <text evidence="14">The sequence shown here is derived from an EMBL/GenBank/DDBJ whole genome shotgun (WGS) entry which is preliminary data.</text>
</comment>
<keyword evidence="12" id="KW-0346">Stress response</keyword>
<reference evidence="14" key="1">
    <citation type="submission" date="2021-03" db="EMBL/GenBank/DDBJ databases">
        <title>Identification and antibiotic profiling of Wohlfahrtiimonas chitiniclastica, an underestimated human pathogen.</title>
        <authorList>
            <person name="Kopf A."/>
            <person name="Bunk B."/>
            <person name="Coldewey S."/>
            <person name="Gunzer F."/>
            <person name="Riedel T."/>
            <person name="Schroettner P."/>
        </authorList>
    </citation>
    <scope>NUCLEOTIDE SEQUENCE</scope>
    <source>
        <strain evidence="14">DSM 100917</strain>
    </source>
</reference>
<evidence type="ECO:0000256" key="12">
    <source>
        <dbReference type="HAMAP-Rule" id="MF_00188"/>
    </source>
</evidence>
<feature type="binding site" evidence="12">
    <location>
        <position position="149"/>
    </location>
    <ligand>
        <name>Zn(2+)</name>
        <dbReference type="ChEBI" id="CHEBI:29105"/>
        <note>catalytic</note>
    </ligand>
</feature>
<comment type="subcellular location">
    <subcellularLocation>
        <location evidence="1 12">Cell membrane</location>
        <topology evidence="1 12">Multi-pass membrane protein</topology>
    </subcellularLocation>
</comment>
<dbReference type="InterPro" id="IPR001915">
    <property type="entry name" value="Peptidase_M48"/>
</dbReference>
<dbReference type="GO" id="GO:0004222">
    <property type="term" value="F:metalloendopeptidase activity"/>
    <property type="evidence" value="ECO:0007669"/>
    <property type="project" value="UniProtKB-UniRule"/>
</dbReference>
<keyword evidence="9 12" id="KW-1133">Transmembrane helix</keyword>
<accession>A0AB35BXB4</accession>
<dbReference type="GO" id="GO:0008270">
    <property type="term" value="F:zinc ion binding"/>
    <property type="evidence" value="ECO:0007669"/>
    <property type="project" value="UniProtKB-UniRule"/>
</dbReference>
<keyword evidence="7 12" id="KW-0378">Hydrolase</keyword>
<keyword evidence="10 12" id="KW-0482">Metalloprotease</keyword>
<dbReference type="RefSeq" id="WP_008315367.1">
    <property type="nucleotide sequence ID" value="NZ_CP115969.1"/>
</dbReference>
<evidence type="ECO:0000313" key="14">
    <source>
        <dbReference type="EMBL" id="MBS7824394.1"/>
    </source>
</evidence>
<evidence type="ECO:0000256" key="11">
    <source>
        <dbReference type="ARBA" id="ARBA00023136"/>
    </source>
</evidence>
<dbReference type="Proteomes" id="UP000680020">
    <property type="component" value="Unassembled WGS sequence"/>
</dbReference>
<dbReference type="InterPro" id="IPR050083">
    <property type="entry name" value="HtpX_protease"/>
</dbReference>
<keyword evidence="6 12" id="KW-0479">Metal-binding</keyword>
<dbReference type="PANTHER" id="PTHR43221:SF1">
    <property type="entry name" value="PROTEASE HTPX"/>
    <property type="match status" value="1"/>
</dbReference>
<feature type="transmembrane region" description="Helical" evidence="12">
    <location>
        <begin position="158"/>
        <end position="180"/>
    </location>
</feature>
<dbReference type="EMBL" id="JAGIBU010000002">
    <property type="protein sequence ID" value="MBS7824394.1"/>
    <property type="molecule type" value="Genomic_DNA"/>
</dbReference>
<dbReference type="Gene3D" id="3.30.2010.10">
    <property type="entry name" value="Metalloproteases ('zincins'), catalytic domain"/>
    <property type="match status" value="1"/>
</dbReference>
<sequence length="294" mass="31288">MFKRILLWTVTNVAVIAVITVILSVTGLSGALNGGQGLLPMLLAAAVVGFTGSIISLLMSKKMAIHGMGVHIITEPSNQMEAWLVDTVHRQAKEAGIGLPDVGIFESADPNAFATGANKNAALVAVSTGLLHTMNRDEIEAVLGHEVAHVANGDMVTLTLIQGVVNTFVIFLSRIVANIITSALQGNNDDEAPVENSGTFFIVSFVLQIIFGFLASIIVAWFSRKREFKADEGGARLAGRDKMIGALQALQRGHANEDLPGNMAAFGISGKVANLFSTHPPLEERIDALRLQQR</sequence>
<feature type="transmembrane region" description="Helical" evidence="12">
    <location>
        <begin position="38"/>
        <end position="58"/>
    </location>
</feature>
<evidence type="ECO:0000256" key="4">
    <source>
        <dbReference type="ARBA" id="ARBA00022670"/>
    </source>
</evidence>
<comment type="similarity">
    <text evidence="2 12">Belongs to the peptidase M48B family.</text>
</comment>
<evidence type="ECO:0000259" key="13">
    <source>
        <dbReference type="Pfam" id="PF01435"/>
    </source>
</evidence>
<dbReference type="CDD" id="cd07335">
    <property type="entry name" value="M48B_HtpX_like"/>
    <property type="match status" value="1"/>
</dbReference>
<dbReference type="NCBIfam" id="NF003965">
    <property type="entry name" value="PRK05457.1"/>
    <property type="match status" value="1"/>
</dbReference>
<dbReference type="EC" id="3.4.24.-" evidence="12"/>
<evidence type="ECO:0000256" key="1">
    <source>
        <dbReference type="ARBA" id="ARBA00004651"/>
    </source>
</evidence>
<dbReference type="Pfam" id="PF01435">
    <property type="entry name" value="Peptidase_M48"/>
    <property type="match status" value="1"/>
</dbReference>
<dbReference type="InterPro" id="IPR022919">
    <property type="entry name" value="Pept_M48_protease_HtpX"/>
</dbReference>
<evidence type="ECO:0000256" key="2">
    <source>
        <dbReference type="ARBA" id="ARBA00009779"/>
    </source>
</evidence>
<keyword evidence="4 12" id="KW-0645">Protease</keyword>
<feature type="binding site" evidence="12">
    <location>
        <position position="145"/>
    </location>
    <ligand>
        <name>Zn(2+)</name>
        <dbReference type="ChEBI" id="CHEBI:29105"/>
        <note>catalytic</note>
    </ligand>
</feature>
<dbReference type="PANTHER" id="PTHR43221">
    <property type="entry name" value="PROTEASE HTPX"/>
    <property type="match status" value="1"/>
</dbReference>
<keyword evidence="11 12" id="KW-0472">Membrane</keyword>
<protein>
    <recommendedName>
        <fullName evidence="12">Protease HtpX</fullName>
        <ecNumber evidence="12">3.4.24.-</ecNumber>
    </recommendedName>
    <alternativeName>
        <fullName evidence="12">Heat shock protein HtpX</fullName>
    </alternativeName>
</protein>
<evidence type="ECO:0000313" key="15">
    <source>
        <dbReference type="Proteomes" id="UP000680020"/>
    </source>
</evidence>
<gene>
    <name evidence="12 14" type="primary">htpX</name>
    <name evidence="14" type="ORF">J7561_04155</name>
</gene>
<evidence type="ECO:0000256" key="10">
    <source>
        <dbReference type="ARBA" id="ARBA00023049"/>
    </source>
</evidence>
<dbReference type="HAMAP" id="MF_00188">
    <property type="entry name" value="Pept_M48_protease_HtpX"/>
    <property type="match status" value="1"/>
</dbReference>
<feature type="active site" evidence="12">
    <location>
        <position position="146"/>
    </location>
</feature>
<feature type="domain" description="Peptidase M48" evidence="13">
    <location>
        <begin position="79"/>
        <end position="290"/>
    </location>
</feature>
<evidence type="ECO:0000256" key="3">
    <source>
        <dbReference type="ARBA" id="ARBA00022475"/>
    </source>
</evidence>
<evidence type="ECO:0000256" key="6">
    <source>
        <dbReference type="ARBA" id="ARBA00022723"/>
    </source>
</evidence>
<organism evidence="14 15">
    <name type="scientific">Wohlfahrtiimonas chitiniclastica</name>
    <dbReference type="NCBI Taxonomy" id="400946"/>
    <lineage>
        <taxon>Bacteria</taxon>
        <taxon>Pseudomonadati</taxon>
        <taxon>Pseudomonadota</taxon>
        <taxon>Gammaproteobacteria</taxon>
        <taxon>Cardiobacteriales</taxon>
        <taxon>Ignatzschineriaceae</taxon>
        <taxon>Wohlfahrtiimonas</taxon>
    </lineage>
</organism>
<comment type="cofactor">
    <cofactor evidence="12">
        <name>Zn(2+)</name>
        <dbReference type="ChEBI" id="CHEBI:29105"/>
    </cofactor>
    <text evidence="12">Binds 1 zinc ion per subunit.</text>
</comment>
<evidence type="ECO:0000256" key="7">
    <source>
        <dbReference type="ARBA" id="ARBA00022801"/>
    </source>
</evidence>
<evidence type="ECO:0000256" key="9">
    <source>
        <dbReference type="ARBA" id="ARBA00022989"/>
    </source>
</evidence>
<keyword evidence="8 12" id="KW-0862">Zinc</keyword>
<keyword evidence="5 12" id="KW-0812">Transmembrane</keyword>
<feature type="transmembrane region" description="Helical" evidence="12">
    <location>
        <begin position="7"/>
        <end position="32"/>
    </location>
</feature>
<proteinExistence type="inferred from homology"/>
<dbReference type="GeneID" id="58264484"/>
<dbReference type="GO" id="GO:0005886">
    <property type="term" value="C:plasma membrane"/>
    <property type="evidence" value="ECO:0007669"/>
    <property type="project" value="UniProtKB-SubCell"/>
</dbReference>
<evidence type="ECO:0000256" key="5">
    <source>
        <dbReference type="ARBA" id="ARBA00022692"/>
    </source>
</evidence>
<evidence type="ECO:0000256" key="8">
    <source>
        <dbReference type="ARBA" id="ARBA00022833"/>
    </source>
</evidence>
<feature type="transmembrane region" description="Helical" evidence="12">
    <location>
        <begin position="200"/>
        <end position="222"/>
    </location>
</feature>
<keyword evidence="3 12" id="KW-1003">Cell membrane</keyword>
<feature type="binding site" evidence="12">
    <location>
        <position position="227"/>
    </location>
    <ligand>
        <name>Zn(2+)</name>
        <dbReference type="ChEBI" id="CHEBI:29105"/>
        <note>catalytic</note>
    </ligand>
</feature>